<name>A0A1T5AHA9_9SPHI</name>
<protein>
    <submittedName>
        <fullName evidence="1">Uncharacterized protein</fullName>
    </submittedName>
</protein>
<dbReference type="EMBL" id="FUYS01000002">
    <property type="protein sequence ID" value="SKB34147.1"/>
    <property type="molecule type" value="Genomic_DNA"/>
</dbReference>
<gene>
    <name evidence="1" type="ORF">SAMN05660226_00739</name>
</gene>
<organism evidence="1 2">
    <name type="scientific">Parapedobacter luteus</name>
    <dbReference type="NCBI Taxonomy" id="623280"/>
    <lineage>
        <taxon>Bacteria</taxon>
        <taxon>Pseudomonadati</taxon>
        <taxon>Bacteroidota</taxon>
        <taxon>Sphingobacteriia</taxon>
        <taxon>Sphingobacteriales</taxon>
        <taxon>Sphingobacteriaceae</taxon>
        <taxon>Parapedobacter</taxon>
    </lineage>
</organism>
<accession>A0A1T5AHA9</accession>
<dbReference type="AlphaFoldDB" id="A0A1T5AHA9"/>
<evidence type="ECO:0000313" key="2">
    <source>
        <dbReference type="Proteomes" id="UP000190541"/>
    </source>
</evidence>
<keyword evidence="2" id="KW-1185">Reference proteome</keyword>
<dbReference type="Proteomes" id="UP000190541">
    <property type="component" value="Unassembled WGS sequence"/>
</dbReference>
<proteinExistence type="predicted"/>
<evidence type="ECO:0000313" key="1">
    <source>
        <dbReference type="EMBL" id="SKB34147.1"/>
    </source>
</evidence>
<reference evidence="1 2" key="1">
    <citation type="submission" date="2017-02" db="EMBL/GenBank/DDBJ databases">
        <authorList>
            <person name="Peterson S.W."/>
        </authorList>
    </citation>
    <scope>NUCLEOTIDE SEQUENCE [LARGE SCALE GENOMIC DNA]</scope>
    <source>
        <strain evidence="1 2">DSM 22899</strain>
    </source>
</reference>
<sequence>MQPSLDGKLLITVYRTNVVEEWQAKPILEMLALRFPGSCFSFDLWDSDRVLRMESTTNIDAEVVSLFRDHGFECELL</sequence>